<feature type="signal peptide" evidence="2">
    <location>
        <begin position="1"/>
        <end position="24"/>
    </location>
</feature>
<organism evidence="4 5">
    <name type="scientific">Phenylobacterium koreense</name>
    <dbReference type="NCBI Taxonomy" id="266125"/>
    <lineage>
        <taxon>Bacteria</taxon>
        <taxon>Pseudomonadati</taxon>
        <taxon>Pseudomonadota</taxon>
        <taxon>Alphaproteobacteria</taxon>
        <taxon>Caulobacterales</taxon>
        <taxon>Caulobacteraceae</taxon>
        <taxon>Phenylobacterium</taxon>
    </lineage>
</organism>
<feature type="transmembrane region" description="Helical" evidence="1">
    <location>
        <begin position="193"/>
        <end position="211"/>
    </location>
</feature>
<accession>A0ABV2ENQ9</accession>
<feature type="domain" description="Ice-binding protein C-terminal" evidence="3">
    <location>
        <begin position="188"/>
        <end position="214"/>
    </location>
</feature>
<evidence type="ECO:0000259" key="3">
    <source>
        <dbReference type="Pfam" id="PF07589"/>
    </source>
</evidence>
<keyword evidence="1" id="KW-0812">Transmembrane</keyword>
<proteinExistence type="predicted"/>
<sequence>MHKLLSAVLAGSAVAALSLGAANAAVVVDGYTLDTGSFGAQTGVHSAGAQTGPVVNAYVNQDNSTVTFSTTSGDLSVNGSGEAIIDGDPLLENLTVDFQKAWDKITFNLESQKGPDAPAQSDFTLLVNGLALFSATPNVGDDPCTFCIVNNGENKFTVSGPGITQLAFTFDPAIADGKQFRVEGLSSAIPEPATWAMMIIGFGGAGGMLRLSRKRRLLALSNA</sequence>
<gene>
    <name evidence="4" type="ORF">ABID41_003355</name>
</gene>
<keyword evidence="1" id="KW-0472">Membrane</keyword>
<dbReference type="Pfam" id="PF07589">
    <property type="entry name" value="PEP-CTERM"/>
    <property type="match status" value="1"/>
</dbReference>
<name>A0ABV2ENQ9_9CAUL</name>
<dbReference type="Proteomes" id="UP001549110">
    <property type="component" value="Unassembled WGS sequence"/>
</dbReference>
<keyword evidence="5" id="KW-1185">Reference proteome</keyword>
<dbReference type="EMBL" id="JBEPLU010000003">
    <property type="protein sequence ID" value="MET3528216.1"/>
    <property type="molecule type" value="Genomic_DNA"/>
</dbReference>
<evidence type="ECO:0000256" key="2">
    <source>
        <dbReference type="SAM" id="SignalP"/>
    </source>
</evidence>
<keyword evidence="1" id="KW-1133">Transmembrane helix</keyword>
<reference evidence="4 5" key="1">
    <citation type="submission" date="2024-06" db="EMBL/GenBank/DDBJ databases">
        <title>Genomic Encyclopedia of Type Strains, Phase IV (KMG-IV): sequencing the most valuable type-strain genomes for metagenomic binning, comparative biology and taxonomic classification.</title>
        <authorList>
            <person name="Goeker M."/>
        </authorList>
    </citation>
    <scope>NUCLEOTIDE SEQUENCE [LARGE SCALE GENOMIC DNA]</scope>
    <source>
        <strain evidence="4 5">DSM 17809</strain>
    </source>
</reference>
<dbReference type="NCBIfam" id="NF035944">
    <property type="entry name" value="PEPxxWA-CTERM"/>
    <property type="match status" value="1"/>
</dbReference>
<dbReference type="NCBIfam" id="TIGR02595">
    <property type="entry name" value="PEP_CTERM"/>
    <property type="match status" value="1"/>
</dbReference>
<evidence type="ECO:0000256" key="1">
    <source>
        <dbReference type="SAM" id="Phobius"/>
    </source>
</evidence>
<comment type="caution">
    <text evidence="4">The sequence shown here is derived from an EMBL/GenBank/DDBJ whole genome shotgun (WGS) entry which is preliminary data.</text>
</comment>
<evidence type="ECO:0000313" key="5">
    <source>
        <dbReference type="Proteomes" id="UP001549110"/>
    </source>
</evidence>
<feature type="chain" id="PRO_5046868599" description="Ice-binding protein C-terminal domain-containing protein" evidence="2">
    <location>
        <begin position="25"/>
        <end position="223"/>
    </location>
</feature>
<protein>
    <recommendedName>
        <fullName evidence="3">Ice-binding protein C-terminal domain-containing protein</fullName>
    </recommendedName>
</protein>
<dbReference type="RefSeq" id="WP_354298187.1">
    <property type="nucleotide sequence ID" value="NZ_JBEPLU010000003.1"/>
</dbReference>
<keyword evidence="2" id="KW-0732">Signal</keyword>
<dbReference type="InterPro" id="IPR013424">
    <property type="entry name" value="Ice-binding_C"/>
</dbReference>
<evidence type="ECO:0000313" key="4">
    <source>
        <dbReference type="EMBL" id="MET3528216.1"/>
    </source>
</evidence>